<keyword evidence="2" id="KW-1185">Reference proteome</keyword>
<evidence type="ECO:0000313" key="2">
    <source>
        <dbReference type="Proteomes" id="UP000011083"/>
    </source>
</evidence>
<accession>L8GVB1</accession>
<dbReference type="SUPFAM" id="SSF81383">
    <property type="entry name" value="F-box domain"/>
    <property type="match status" value="1"/>
</dbReference>
<dbReference type="Proteomes" id="UP000011083">
    <property type="component" value="Unassembled WGS sequence"/>
</dbReference>
<dbReference type="RefSeq" id="XP_004338034.1">
    <property type="nucleotide sequence ID" value="XM_004337986.1"/>
</dbReference>
<protein>
    <submittedName>
        <fullName evidence="1">Uncharacterized protein</fullName>
    </submittedName>
</protein>
<proteinExistence type="predicted"/>
<dbReference type="GeneID" id="14916768"/>
<organism evidence="1 2">
    <name type="scientific">Acanthamoeba castellanii (strain ATCC 30010 / Neff)</name>
    <dbReference type="NCBI Taxonomy" id="1257118"/>
    <lineage>
        <taxon>Eukaryota</taxon>
        <taxon>Amoebozoa</taxon>
        <taxon>Discosea</taxon>
        <taxon>Longamoebia</taxon>
        <taxon>Centramoebida</taxon>
        <taxon>Acanthamoebidae</taxon>
        <taxon>Acanthamoeba</taxon>
    </lineage>
</organism>
<sequence length="373" mass="42439">MGQTTAAGQWWASLDENVALTCKRMAREAESDVIWAALYLRHFGTDFWGEDAGPHPYDRVPEPEPNEWLQQPAVGLFEAFHHQLGGGGGMRGRLLAFVQQQGQGGWKSAYKRMHVMVTEWRGLCVAAYLVAGHTSFARLSAIADILKANLFGVKSGISPRIDVISPTGECRLIKVDVPVTSIRRQGAVNFCVLRRPRNWWGQQDDMFRGLTLTKEHYIHYHLLLVYVIDCEMMDDPDYQEQVFREFHGLLGEGKGQYEQGLCVNLHLVNPTSVTNITSIRERLKLPLFISPDHHCPYYAGPVIIVVTAFTMADDETDEERDTREEHVVAAFNWLQRQPSARPYWHLPSHLPSAWTCALSDERYVRANPTRGFY</sequence>
<dbReference type="KEGG" id="acan:ACA1_223070"/>
<reference evidence="1 2" key="1">
    <citation type="journal article" date="2013" name="Genome Biol.">
        <title>Genome of Acanthamoeba castellanii highlights extensive lateral gene transfer and early evolution of tyrosine kinase signaling.</title>
        <authorList>
            <person name="Clarke M."/>
            <person name="Lohan A.J."/>
            <person name="Liu B."/>
            <person name="Lagkouvardos I."/>
            <person name="Roy S."/>
            <person name="Zafar N."/>
            <person name="Bertelli C."/>
            <person name="Schilde C."/>
            <person name="Kianianmomeni A."/>
            <person name="Burglin T.R."/>
            <person name="Frech C."/>
            <person name="Turcotte B."/>
            <person name="Kopec K.O."/>
            <person name="Synnott J.M."/>
            <person name="Choo C."/>
            <person name="Paponov I."/>
            <person name="Finkler A."/>
            <person name="Soon Heng Tan C."/>
            <person name="Hutchins A.P."/>
            <person name="Weinmeier T."/>
            <person name="Rattei T."/>
            <person name="Chu J.S."/>
            <person name="Gimenez G."/>
            <person name="Irimia M."/>
            <person name="Rigden D.J."/>
            <person name="Fitzpatrick D.A."/>
            <person name="Lorenzo-Morales J."/>
            <person name="Bateman A."/>
            <person name="Chiu C.H."/>
            <person name="Tang P."/>
            <person name="Hegemann P."/>
            <person name="Fromm H."/>
            <person name="Raoult D."/>
            <person name="Greub G."/>
            <person name="Miranda-Saavedra D."/>
            <person name="Chen N."/>
            <person name="Nash P."/>
            <person name="Ginger M.L."/>
            <person name="Horn M."/>
            <person name="Schaap P."/>
            <person name="Caler L."/>
            <person name="Loftus B."/>
        </authorList>
    </citation>
    <scope>NUCLEOTIDE SEQUENCE [LARGE SCALE GENOMIC DNA]</scope>
    <source>
        <strain evidence="1 2">Neff</strain>
    </source>
</reference>
<evidence type="ECO:0000313" key="1">
    <source>
        <dbReference type="EMBL" id="ELR16021.1"/>
    </source>
</evidence>
<gene>
    <name evidence="1" type="ORF">ACA1_223070</name>
</gene>
<dbReference type="AlphaFoldDB" id="L8GVB1"/>
<dbReference type="VEuPathDB" id="AmoebaDB:ACA1_223070"/>
<dbReference type="EMBL" id="KB008010">
    <property type="protein sequence ID" value="ELR16021.1"/>
    <property type="molecule type" value="Genomic_DNA"/>
</dbReference>
<dbReference type="InterPro" id="IPR036047">
    <property type="entry name" value="F-box-like_dom_sf"/>
</dbReference>
<name>L8GVB1_ACACF</name>